<dbReference type="GO" id="GO:0005829">
    <property type="term" value="C:cytosol"/>
    <property type="evidence" value="ECO:0007669"/>
    <property type="project" value="TreeGrafter"/>
</dbReference>
<dbReference type="GO" id="GO:0006508">
    <property type="term" value="P:proteolysis"/>
    <property type="evidence" value="ECO:0007669"/>
    <property type="project" value="InterPro"/>
</dbReference>
<dbReference type="GO" id="GO:0008237">
    <property type="term" value="F:metallopeptidase activity"/>
    <property type="evidence" value="ECO:0007669"/>
    <property type="project" value="InterPro"/>
</dbReference>
<dbReference type="InterPro" id="IPR002510">
    <property type="entry name" value="Metalloprtase-TldD/E_N"/>
</dbReference>
<evidence type="ECO:0000313" key="3">
    <source>
        <dbReference type="EMBL" id="HGQ19039.1"/>
    </source>
</evidence>
<dbReference type="PANTHER" id="PTHR43421:SF1">
    <property type="entry name" value="METALLOPROTEASE PMBA"/>
    <property type="match status" value="1"/>
</dbReference>
<proteinExistence type="predicted"/>
<feature type="domain" description="Metalloprotease TldD/E N-terminal" evidence="1">
    <location>
        <begin position="22"/>
        <end position="85"/>
    </location>
</feature>
<name>A0A7J3JTZ0_9CREN</name>
<dbReference type="Pfam" id="PF19289">
    <property type="entry name" value="PmbA_TldD_3rd"/>
    <property type="match status" value="1"/>
</dbReference>
<protein>
    <submittedName>
        <fullName evidence="3">TldD/PmbA family protein</fullName>
    </submittedName>
</protein>
<comment type="caution">
    <text evidence="3">The sequence shown here is derived from an EMBL/GenBank/DDBJ whole genome shotgun (WGS) entry which is preliminary data.</text>
</comment>
<evidence type="ECO:0000259" key="1">
    <source>
        <dbReference type="Pfam" id="PF01523"/>
    </source>
</evidence>
<sequence length="311" mass="34246">MDIVNIVERGLKKACLLGASEAEVFVVKESSTSILGTVKGLENIECGESISVSIRLAIGKRITIQTGVLSREEDIDKMVEDAIKIVRVVPEDKDWVSLPKSLAKTPVYDVIDGRIKEPNLEVFVDFVKRGLEQPKEIDRRVYTTMARAGLSYITKAIGNTNYSPILSEKTLFNYIVMVKAVGDGEETGYYNYYTAPTLNEFRLDRVVEDAVRIAIVTLKARAIGTGSYQILFTPRVFATILTSLIVPAVRADTVIKNRSPLKGKLYSEVLSEKLTIIDDGGAPNMPASSEFDDEGVATARKTVFDRGVLVT</sequence>
<evidence type="ECO:0000259" key="2">
    <source>
        <dbReference type="Pfam" id="PF19289"/>
    </source>
</evidence>
<feature type="domain" description="Metalloprotease TldD/E C-terminal" evidence="2">
    <location>
        <begin position="225"/>
        <end position="310"/>
    </location>
</feature>
<dbReference type="InterPro" id="IPR036059">
    <property type="entry name" value="TldD/PmbA_sf"/>
</dbReference>
<feature type="non-terminal residue" evidence="3">
    <location>
        <position position="311"/>
    </location>
</feature>
<accession>A0A7J3JTZ0</accession>
<dbReference type="InterPro" id="IPR035068">
    <property type="entry name" value="TldD/PmbA_N"/>
</dbReference>
<gene>
    <name evidence="3" type="ORF">ENU30_08750</name>
</gene>
<dbReference type="InterPro" id="IPR047657">
    <property type="entry name" value="PmbA"/>
</dbReference>
<dbReference type="Pfam" id="PF01523">
    <property type="entry name" value="PmbA_TldD_1st"/>
    <property type="match status" value="1"/>
</dbReference>
<dbReference type="EMBL" id="DTBZ01000163">
    <property type="protein sequence ID" value="HGQ19039.1"/>
    <property type="molecule type" value="Genomic_DNA"/>
</dbReference>
<dbReference type="Gene3D" id="3.30.2290.10">
    <property type="entry name" value="PmbA/TldD superfamily"/>
    <property type="match status" value="1"/>
</dbReference>
<dbReference type="SUPFAM" id="SSF111283">
    <property type="entry name" value="Putative modulator of DNA gyrase, PmbA/TldD"/>
    <property type="match status" value="1"/>
</dbReference>
<reference evidence="3" key="1">
    <citation type="journal article" date="2020" name="mSystems">
        <title>Genome- and Community-Level Interaction Insights into Carbon Utilization and Element Cycling Functions of Hydrothermarchaeota in Hydrothermal Sediment.</title>
        <authorList>
            <person name="Zhou Z."/>
            <person name="Liu Y."/>
            <person name="Xu W."/>
            <person name="Pan J."/>
            <person name="Luo Z.H."/>
            <person name="Li M."/>
        </authorList>
    </citation>
    <scope>NUCLEOTIDE SEQUENCE [LARGE SCALE GENOMIC DNA]</scope>
    <source>
        <strain evidence="3">SpSt-657</strain>
    </source>
</reference>
<dbReference type="InterPro" id="IPR045569">
    <property type="entry name" value="Metalloprtase-TldD/E_C"/>
</dbReference>
<dbReference type="PANTHER" id="PTHR43421">
    <property type="entry name" value="METALLOPROTEASE PMBA"/>
    <property type="match status" value="1"/>
</dbReference>
<organism evidence="3">
    <name type="scientific">Ignisphaera aggregans</name>
    <dbReference type="NCBI Taxonomy" id="334771"/>
    <lineage>
        <taxon>Archaea</taxon>
        <taxon>Thermoproteota</taxon>
        <taxon>Thermoprotei</taxon>
        <taxon>Desulfurococcales</taxon>
        <taxon>Desulfurococcaceae</taxon>
        <taxon>Ignisphaera</taxon>
    </lineage>
</organism>
<dbReference type="AlphaFoldDB" id="A0A7J3JTZ0"/>